<evidence type="ECO:0000313" key="7">
    <source>
        <dbReference type="Proteomes" id="UP001068021"/>
    </source>
</evidence>
<accession>A0A9E4ZYN1</accession>
<evidence type="ECO:0000259" key="5">
    <source>
        <dbReference type="Pfam" id="PF13360"/>
    </source>
</evidence>
<dbReference type="EMBL" id="JAPVER010000020">
    <property type="protein sequence ID" value="MCZ3366408.1"/>
    <property type="molecule type" value="Genomic_DNA"/>
</dbReference>
<evidence type="ECO:0000256" key="1">
    <source>
        <dbReference type="ARBA" id="ARBA00022729"/>
    </source>
</evidence>
<comment type="caution">
    <text evidence="6">The sequence shown here is derived from an EMBL/GenBank/DDBJ whole genome shotgun (WGS) entry which is preliminary data.</text>
</comment>
<dbReference type="SMART" id="SM00564">
    <property type="entry name" value="PQQ"/>
    <property type="match status" value="7"/>
</dbReference>
<dbReference type="Gene3D" id="3.30.1920.20">
    <property type="match status" value="3"/>
</dbReference>
<feature type="domain" description="Pyrrolo-quinoline quinone repeat" evidence="5">
    <location>
        <begin position="275"/>
        <end position="398"/>
    </location>
</feature>
<dbReference type="PANTHER" id="PTHR44394:SF1">
    <property type="entry name" value="BETA-ALANINE-ACTIVATING ENZYME"/>
    <property type="match status" value="1"/>
</dbReference>
<dbReference type="Pfam" id="PF13205">
    <property type="entry name" value="Big_5"/>
    <property type="match status" value="2"/>
</dbReference>
<dbReference type="InterPro" id="IPR018391">
    <property type="entry name" value="PQQ_b-propeller_rpt"/>
</dbReference>
<evidence type="ECO:0000259" key="3">
    <source>
        <dbReference type="Pfam" id="PF13205"/>
    </source>
</evidence>
<sequence>MSETAKFLILDGDFRVIYKGDVKFKKQALILILTLILGLILCNAVSAAGLANSSWPKSGHDLNNTGQSQYNGPQTNATKWNYTTGGRLFTAPVIGSDGTIYFGNFDKNLYALNPNGTQKWNYTTGSLIFSAPAIGDDGTIYFGSADKNLYALNPDGTQKWNYTAKLGIGSDITIGNDGTIYFGSGDKNLYALNPDGTLKWNFTAEDMTFLAPAIGSDGTIYFGNWDTHLYALNPDGTQKWNYTTGGSITSAPAIGSDGTIYFGSGDNNTYALYYDGTLKWKFTTGNRVAVSPVIGNDGTVYIGSDDGNLYALNPDGILKWKYTTGGEMASVPIIGNDGTLYFGSDFGSVVDGYEELYALNPNGTQKWNYTAGNGMSASLAIGSDGTLYFGSVGTLYALHDNVLVAGVDPAGNAVNVPAGKVIKITFTSPIKMGSGQIELKDSSGNTVPFTTSIKGSILTITPANSLISGKYILTLYNDCVTDLDGNHLELYSTSFTVDAAPPNVSANQTGGISNSSIKVKLSSEPDATIYYKINGGSWGTFTGSGTVSINVEGINSLEFYAVDAAGNPSQHTIYIYTIDKTAPAVSATPSSVSLSKNSINVAISSESDAAIYYRINGGSWSTFTGSGAVSINSEGINSLEFYAVDAAGNPSQHTTYTYIIDKTAPAVSATPSSVSLSKNSINVAISSEPDSTIHYRLNGGSWNTFTGSGAVSINAEGINSLEFYAVDTAGNPSAHKTCTYIIDKTAPAVSVTPSSVPLSKNSISVLISSELDSTIYYKVNNGLWSTFTGSGTVLISGEGITDLEMYAVDAAGNPSNPTMYSYVIDKTAPVVDASPKKGLSNSSISVNLLSESNAVIYYRVNSGSWKTFTGSGTVVISSVGTNELEFYAVDAAGNPSQHTTYRYTIDKTAPVVTATPTGGLAGSINVTLSSESNAKIYYRINRGSWHTFTGKGKVSINNSGTNKLEFYAVDAAGNPSAHKTCTYTIDKTAPKVVLTAPKAGAVGVSRTATIKIKFSENIKSSINWSKIYIKNLKTGKTVVISKSILGNTLYIKMASKRYAYSWYQVYIPISAVKDSAGNSLAAGYTFRFKTGRY</sequence>
<feature type="domain" description="GH29D-like beta-sandwich" evidence="4">
    <location>
        <begin position="509"/>
        <end position="570"/>
    </location>
</feature>
<keyword evidence="1" id="KW-0732">Signal</keyword>
<evidence type="ECO:0000259" key="4">
    <source>
        <dbReference type="Pfam" id="PF13290"/>
    </source>
</evidence>
<dbReference type="Pfam" id="PF13360">
    <property type="entry name" value="PQQ_2"/>
    <property type="match status" value="2"/>
</dbReference>
<dbReference type="Pfam" id="PF13290">
    <property type="entry name" value="CHB_HEX_C_1"/>
    <property type="match status" value="1"/>
</dbReference>
<dbReference type="GO" id="GO:0043041">
    <property type="term" value="P:amino acid activation for nonribosomal peptide biosynthetic process"/>
    <property type="evidence" value="ECO:0007669"/>
    <property type="project" value="TreeGrafter"/>
</dbReference>
<dbReference type="FunFam" id="2.40.128.630:FF:000001">
    <property type="entry name" value="Cell surface protein"/>
    <property type="match status" value="1"/>
</dbReference>
<evidence type="ECO:0000313" key="6">
    <source>
        <dbReference type="EMBL" id="MCZ3366408.1"/>
    </source>
</evidence>
<feature type="domain" description="SbsA Ig-like" evidence="3">
    <location>
        <begin position="986"/>
        <end position="1090"/>
    </location>
</feature>
<dbReference type="InterPro" id="IPR032812">
    <property type="entry name" value="SbsA_Ig"/>
</dbReference>
<keyword evidence="2" id="KW-1133">Transmembrane helix</keyword>
<dbReference type="SUPFAM" id="SSF50998">
    <property type="entry name" value="Quinoprotein alcohol dehydrogenase-like"/>
    <property type="match status" value="2"/>
</dbReference>
<reference evidence="6" key="1">
    <citation type="submission" date="2022-12" db="EMBL/GenBank/DDBJ databases">
        <title>Reclassification of two methanogenic archaea species isolated from the Kolyma lowland permafrost.</title>
        <authorList>
            <person name="Trubitsyn V.E."/>
            <person name="Rivkina E.M."/>
            <person name="Shcherbakova V.A."/>
        </authorList>
    </citation>
    <scope>NUCLEOTIDE SEQUENCE</scope>
    <source>
        <strain evidence="6">M2</strain>
    </source>
</reference>
<dbReference type="AlphaFoldDB" id="A0A9E4ZYN1"/>
<dbReference type="InterPro" id="IPR052091">
    <property type="entry name" value="Beta-ala_Activ/Resist"/>
</dbReference>
<evidence type="ECO:0000256" key="2">
    <source>
        <dbReference type="SAM" id="Phobius"/>
    </source>
</evidence>
<feature type="domain" description="SbsA Ig-like" evidence="3">
    <location>
        <begin position="404"/>
        <end position="496"/>
    </location>
</feature>
<dbReference type="RefSeq" id="WP_084691329.1">
    <property type="nucleotide sequence ID" value="NZ_JAPVER010000020.1"/>
</dbReference>
<dbReference type="Gene3D" id="2.40.128.630">
    <property type="match status" value="3"/>
</dbReference>
<feature type="transmembrane region" description="Helical" evidence="2">
    <location>
        <begin position="28"/>
        <end position="51"/>
    </location>
</feature>
<keyword evidence="2" id="KW-0472">Membrane</keyword>
<dbReference type="PANTHER" id="PTHR44394">
    <property type="entry name" value="BETA-ALANINE-ACTIVATING ENZYME"/>
    <property type="match status" value="1"/>
</dbReference>
<dbReference type="Proteomes" id="UP001068021">
    <property type="component" value="Unassembled WGS sequence"/>
</dbReference>
<organism evidence="6 7">
    <name type="scientific">Methanobacterium veterum</name>
    <dbReference type="NCBI Taxonomy" id="408577"/>
    <lineage>
        <taxon>Archaea</taxon>
        <taxon>Methanobacteriati</taxon>
        <taxon>Methanobacteriota</taxon>
        <taxon>Methanomada group</taxon>
        <taxon>Methanobacteria</taxon>
        <taxon>Methanobacteriales</taxon>
        <taxon>Methanobacteriaceae</taxon>
        <taxon>Methanobacterium</taxon>
    </lineage>
</organism>
<keyword evidence="2" id="KW-0812">Transmembrane</keyword>
<dbReference type="InterPro" id="IPR002372">
    <property type="entry name" value="PQQ_rpt_dom"/>
</dbReference>
<name>A0A9E4ZYN1_9EURY</name>
<dbReference type="InterPro" id="IPR014755">
    <property type="entry name" value="Cu-Rt/internalin_Ig-like"/>
</dbReference>
<protein>
    <submittedName>
        <fullName evidence="6">PQQ-binding-like beta-propeller repeat protein</fullName>
    </submittedName>
</protein>
<feature type="domain" description="Pyrrolo-quinoline quinone repeat" evidence="5">
    <location>
        <begin position="77"/>
        <end position="201"/>
    </location>
</feature>
<dbReference type="Gene3D" id="2.40.10.480">
    <property type="match status" value="2"/>
</dbReference>
<gene>
    <name evidence="6" type="ORF">O3H54_11000</name>
</gene>
<keyword evidence="7" id="KW-1185">Reference proteome</keyword>
<dbReference type="SUPFAM" id="SSF69322">
    <property type="entry name" value="Tricorn protease domain 2"/>
    <property type="match status" value="1"/>
</dbReference>
<dbReference type="InterPro" id="IPR059177">
    <property type="entry name" value="GH29D-like_dom"/>
</dbReference>
<dbReference type="InterPro" id="IPR011047">
    <property type="entry name" value="Quinoprotein_ADH-like_sf"/>
</dbReference>
<dbReference type="Gene3D" id="2.60.40.1220">
    <property type="match status" value="2"/>
</dbReference>
<proteinExistence type="predicted"/>